<dbReference type="HOGENOM" id="CLU_038944_5_1_9"/>
<proteinExistence type="inferred from homology"/>
<accession>A0A0E4CWA4</accession>
<dbReference type="Proteomes" id="UP000033163">
    <property type="component" value="Chromosome I"/>
</dbReference>
<evidence type="ECO:0000313" key="8">
    <source>
        <dbReference type="EMBL" id="CQR55074.1"/>
    </source>
</evidence>
<reference evidence="9" key="1">
    <citation type="submission" date="2015-03" db="EMBL/GenBank/DDBJ databases">
        <authorList>
            <person name="Wibberg D."/>
        </authorList>
    </citation>
    <scope>NUCLEOTIDE SEQUENCE [LARGE SCALE GENOMIC DNA]</scope>
</reference>
<dbReference type="InterPro" id="IPR015414">
    <property type="entry name" value="TMEM64"/>
</dbReference>
<dbReference type="PANTHER" id="PTHR12677:SF59">
    <property type="entry name" value="GOLGI APPARATUS MEMBRANE PROTEIN TVP38-RELATED"/>
    <property type="match status" value="1"/>
</dbReference>
<keyword evidence="3 6" id="KW-0812">Transmembrane</keyword>
<keyword evidence="2 6" id="KW-1003">Cell membrane</keyword>
<dbReference type="PATRIC" id="fig|1073571.4.peg.2846"/>
<evidence type="ECO:0000313" key="9">
    <source>
        <dbReference type="Proteomes" id="UP000033163"/>
    </source>
</evidence>
<dbReference type="GO" id="GO:0005886">
    <property type="term" value="C:plasma membrane"/>
    <property type="evidence" value="ECO:0007669"/>
    <property type="project" value="UniProtKB-SubCell"/>
</dbReference>
<sequence>MAPSRKILITRISLLILAGTAVILMLKYLPDILQLTVSFDEFRKYILSTGKAGPAVLILFQILQTVIAPIPGEVVQIAGGYIYGVTLGTIYVTAGMLTGSAIAFYFTRFMGGFLIGRLIEKKKLKWMTDMMGRKNFSVFLFVFFLIPGLPKDLLVYIAGLTPMKPLRLFGILLAGRLPWLIASVAVGANLYQKNYTSTIILSVLAVVAFVLGLIYKDKLIQRFGAGKRAGRS</sequence>
<dbReference type="AlphaFoldDB" id="A0A0E4CWA4"/>
<gene>
    <name evidence="8" type="ORF">PRIO_2670</name>
</gene>
<protein>
    <recommendedName>
        <fullName evidence="6">TVP38/TMEM64 family membrane protein</fullName>
    </recommendedName>
</protein>
<evidence type="ECO:0000256" key="4">
    <source>
        <dbReference type="ARBA" id="ARBA00022989"/>
    </source>
</evidence>
<dbReference type="RefSeq" id="WP_046502867.1">
    <property type="nucleotide sequence ID" value="NZ_LN831776.1"/>
</dbReference>
<feature type="transmembrane region" description="Helical" evidence="6">
    <location>
        <begin position="136"/>
        <end position="157"/>
    </location>
</feature>
<feature type="transmembrane region" description="Helical" evidence="6">
    <location>
        <begin position="12"/>
        <end position="29"/>
    </location>
</feature>
<keyword evidence="4 6" id="KW-1133">Transmembrane helix</keyword>
<dbReference type="EMBL" id="LN831776">
    <property type="protein sequence ID" value="CQR55074.1"/>
    <property type="molecule type" value="Genomic_DNA"/>
</dbReference>
<keyword evidence="5 6" id="KW-0472">Membrane</keyword>
<evidence type="ECO:0000256" key="1">
    <source>
        <dbReference type="ARBA" id="ARBA00004651"/>
    </source>
</evidence>
<comment type="subcellular location">
    <subcellularLocation>
        <location evidence="1 6">Cell membrane</location>
        <topology evidence="1 6">Multi-pass membrane protein</topology>
    </subcellularLocation>
</comment>
<dbReference type="STRING" id="483937.AMQ84_11045"/>
<dbReference type="Pfam" id="PF09335">
    <property type="entry name" value="VTT_dom"/>
    <property type="match status" value="1"/>
</dbReference>
<feature type="domain" description="VTT" evidence="7">
    <location>
        <begin position="70"/>
        <end position="188"/>
    </location>
</feature>
<feature type="transmembrane region" description="Helical" evidence="6">
    <location>
        <begin position="198"/>
        <end position="215"/>
    </location>
</feature>
<feature type="transmembrane region" description="Helical" evidence="6">
    <location>
        <begin position="90"/>
        <end position="115"/>
    </location>
</feature>
<evidence type="ECO:0000256" key="2">
    <source>
        <dbReference type="ARBA" id="ARBA00022475"/>
    </source>
</evidence>
<evidence type="ECO:0000256" key="5">
    <source>
        <dbReference type="ARBA" id="ARBA00023136"/>
    </source>
</evidence>
<dbReference type="PANTHER" id="PTHR12677">
    <property type="entry name" value="GOLGI APPARATUS MEMBRANE PROTEIN TVP38-RELATED"/>
    <property type="match status" value="1"/>
</dbReference>
<evidence type="ECO:0000256" key="3">
    <source>
        <dbReference type="ARBA" id="ARBA00022692"/>
    </source>
</evidence>
<evidence type="ECO:0000256" key="6">
    <source>
        <dbReference type="RuleBase" id="RU366058"/>
    </source>
</evidence>
<evidence type="ECO:0000259" key="7">
    <source>
        <dbReference type="Pfam" id="PF09335"/>
    </source>
</evidence>
<feature type="transmembrane region" description="Helical" evidence="6">
    <location>
        <begin position="169"/>
        <end position="191"/>
    </location>
</feature>
<name>A0A0E4CWA4_9BACL</name>
<dbReference type="KEGG" id="pri:PRIO_2670"/>
<comment type="similarity">
    <text evidence="6">Belongs to the TVP38/TMEM64 family.</text>
</comment>
<dbReference type="InterPro" id="IPR032816">
    <property type="entry name" value="VTT_dom"/>
</dbReference>
<organism evidence="8 9">
    <name type="scientific">Paenibacillus riograndensis SBR5</name>
    <dbReference type="NCBI Taxonomy" id="1073571"/>
    <lineage>
        <taxon>Bacteria</taxon>
        <taxon>Bacillati</taxon>
        <taxon>Bacillota</taxon>
        <taxon>Bacilli</taxon>
        <taxon>Bacillales</taxon>
        <taxon>Paenibacillaceae</taxon>
        <taxon>Paenibacillus</taxon>
        <taxon>Paenibacillus sonchi group</taxon>
    </lineage>
</organism>